<dbReference type="Pfam" id="PF01035">
    <property type="entry name" value="DNA_binding_1"/>
    <property type="match status" value="1"/>
</dbReference>
<dbReference type="PANTHER" id="PTHR10815:SF13">
    <property type="entry name" value="METHYLATED-DNA--PROTEIN-CYSTEINE METHYLTRANSFERASE"/>
    <property type="match status" value="1"/>
</dbReference>
<keyword evidence="4" id="KW-1185">Reference proteome</keyword>
<dbReference type="EMBL" id="JAPDSH010000003">
    <property type="protein sequence ID" value="MDF0479587.1"/>
    <property type="molecule type" value="Genomic_DNA"/>
</dbReference>
<feature type="domain" description="Methylated-DNA-[protein]-cysteine S-methyltransferase DNA binding" evidence="2">
    <location>
        <begin position="81"/>
        <end position="160"/>
    </location>
</feature>
<dbReference type="NCBIfam" id="TIGR00589">
    <property type="entry name" value="ogt"/>
    <property type="match status" value="1"/>
</dbReference>
<dbReference type="InterPro" id="IPR036217">
    <property type="entry name" value="MethylDNA_cys_MeTrfase_DNAb"/>
</dbReference>
<proteinExistence type="predicted"/>
<evidence type="ECO:0000259" key="2">
    <source>
        <dbReference type="Pfam" id="PF01035"/>
    </source>
</evidence>
<dbReference type="RefSeq" id="WP_275471223.1">
    <property type="nucleotide sequence ID" value="NZ_JAPDSH010000003.1"/>
</dbReference>
<comment type="caution">
    <text evidence="3">The sequence shown here is derived from an EMBL/GenBank/DDBJ whole genome shotgun (WGS) entry which is preliminary data.</text>
</comment>
<gene>
    <name evidence="3" type="ORF">OL233_04720</name>
</gene>
<dbReference type="InterPro" id="IPR014048">
    <property type="entry name" value="MethylDNA_cys_MeTrfase_DNA-bd"/>
</dbReference>
<protein>
    <submittedName>
        <fullName evidence="3">Methylated-DNA--[protein]-cysteine S-methyltransferase</fullName>
    </submittedName>
</protein>
<evidence type="ECO:0000313" key="3">
    <source>
        <dbReference type="EMBL" id="MDF0479587.1"/>
    </source>
</evidence>
<sequence length="162" mass="18409">MYAERLDVFGESFLLVADDEGIIYLGIEHVFDKYQLSKQLEKPQRTKFERIQRYKKYVLDYLEGESNAIDLPISSVGKGTEFQEKVWQGLLTIPYGQTISYGEFAERLGCPTSVRAVATAVGKNPLLFIRPCHRVIRSSGELGEYAGGRELKKRLIALEKTN</sequence>
<keyword evidence="1" id="KW-0227">DNA damage</keyword>
<evidence type="ECO:0000313" key="4">
    <source>
        <dbReference type="Proteomes" id="UP001147148"/>
    </source>
</evidence>
<accession>A0ABT5X0R2</accession>
<dbReference type="InterPro" id="IPR036388">
    <property type="entry name" value="WH-like_DNA-bd_sf"/>
</dbReference>
<dbReference type="CDD" id="cd06445">
    <property type="entry name" value="ATase"/>
    <property type="match status" value="1"/>
</dbReference>
<dbReference type="PANTHER" id="PTHR10815">
    <property type="entry name" value="METHYLATED-DNA--PROTEIN-CYSTEINE METHYLTRANSFERASE"/>
    <property type="match status" value="1"/>
</dbReference>
<dbReference type="SUPFAM" id="SSF46767">
    <property type="entry name" value="Methylated DNA-protein cysteine methyltransferase, C-terminal domain"/>
    <property type="match status" value="1"/>
</dbReference>
<organism evidence="3 4">
    <name type="scientific">Vagococcus proximus</name>
    <dbReference type="NCBI Taxonomy" id="2991417"/>
    <lineage>
        <taxon>Bacteria</taxon>
        <taxon>Bacillati</taxon>
        <taxon>Bacillota</taxon>
        <taxon>Bacilli</taxon>
        <taxon>Lactobacillales</taxon>
        <taxon>Enterococcaceae</taxon>
        <taxon>Vagococcus</taxon>
    </lineage>
</organism>
<name>A0ABT5X0R2_9ENTE</name>
<dbReference type="Proteomes" id="UP001147148">
    <property type="component" value="Unassembled WGS sequence"/>
</dbReference>
<dbReference type="Gene3D" id="1.10.10.10">
    <property type="entry name" value="Winged helix-like DNA-binding domain superfamily/Winged helix DNA-binding domain"/>
    <property type="match status" value="1"/>
</dbReference>
<reference evidence="3" key="1">
    <citation type="submission" date="2022-10" db="EMBL/GenBank/DDBJ databases">
        <title>Vagococcus sp. isolated from poultry meat.</title>
        <authorList>
            <person name="Johansson P."/>
            <person name="Bjorkroth J."/>
        </authorList>
    </citation>
    <scope>NUCLEOTIDE SEQUENCE</scope>
    <source>
        <strain evidence="3">PNs007</strain>
    </source>
</reference>
<evidence type="ECO:0000256" key="1">
    <source>
        <dbReference type="ARBA" id="ARBA00022763"/>
    </source>
</evidence>